<keyword evidence="1" id="KW-0812">Transmembrane</keyword>
<protein>
    <submittedName>
        <fullName evidence="2">Uncharacterized protein</fullName>
    </submittedName>
</protein>
<keyword evidence="1" id="KW-0472">Membrane</keyword>
<evidence type="ECO:0000313" key="2">
    <source>
        <dbReference type="EMBL" id="QHS95909.1"/>
    </source>
</evidence>
<accession>A0A6C0BWJ9</accession>
<evidence type="ECO:0000256" key="1">
    <source>
        <dbReference type="SAM" id="Phobius"/>
    </source>
</evidence>
<name>A0A6C0BWJ9_9ZZZZ</name>
<feature type="transmembrane region" description="Helical" evidence="1">
    <location>
        <begin position="12"/>
        <end position="32"/>
    </location>
</feature>
<reference evidence="2" key="1">
    <citation type="journal article" date="2020" name="Nature">
        <title>Giant virus diversity and host interactions through global metagenomics.</title>
        <authorList>
            <person name="Schulz F."/>
            <person name="Roux S."/>
            <person name="Paez-Espino D."/>
            <person name="Jungbluth S."/>
            <person name="Walsh D.A."/>
            <person name="Denef V.J."/>
            <person name="McMahon K.D."/>
            <person name="Konstantinidis K.T."/>
            <person name="Eloe-Fadrosh E.A."/>
            <person name="Kyrpides N.C."/>
            <person name="Woyke T."/>
        </authorList>
    </citation>
    <scope>NUCLEOTIDE SEQUENCE</scope>
    <source>
        <strain evidence="2">GVMAG-M-3300019093-7</strain>
    </source>
</reference>
<organism evidence="2">
    <name type="scientific">viral metagenome</name>
    <dbReference type="NCBI Taxonomy" id="1070528"/>
    <lineage>
        <taxon>unclassified sequences</taxon>
        <taxon>metagenomes</taxon>
        <taxon>organismal metagenomes</taxon>
    </lineage>
</organism>
<proteinExistence type="predicted"/>
<dbReference type="AlphaFoldDB" id="A0A6C0BWJ9"/>
<dbReference type="EMBL" id="MN739260">
    <property type="protein sequence ID" value="QHS95909.1"/>
    <property type="molecule type" value="Genomic_DNA"/>
</dbReference>
<sequence length="386" mass="44658">MNSIYLFMAVKTISYTNIIVILIIASVIGFLYNRYIEKMDRLQGLGNSYGAIQNYLLTDSSLSDVKKPILWIPIEYEYNARNWLSFGSRSSLELNQPYMYLTVKSIINQCGGSFHICIIDDNSFRKLLPEWNINLDATANPVKCNIRKLGWVKILHRYGGVFVPPSFLCMRNLEELYNTGVAGGKMFVGQNVDRNQTSVTHEFYPDMRFMGAPKECQVLNDLMDFMERTISTDFTSESVFLGDFNRWTNSRTREINIIDGKLIGTKTLNDEPILIDDLLSNNYIDLYAQTYGIWIPAEQILNRRHYEWYARLSPRQVLESEVILSKYILLASAPNEKQGRIEEFKQMPEWIGYWQVPSGFGLWGQKPNYLGNHMIIKDPDYSTNLV</sequence>
<keyword evidence="1" id="KW-1133">Transmembrane helix</keyword>